<evidence type="ECO:0000256" key="6">
    <source>
        <dbReference type="SAM" id="MobiDB-lite"/>
    </source>
</evidence>
<dbReference type="InterPro" id="IPR050245">
    <property type="entry name" value="PrsA_foldase"/>
</dbReference>
<gene>
    <name evidence="8" type="ORF">ACFQQL_07240</name>
</gene>
<protein>
    <recommendedName>
        <fullName evidence="2">peptidylprolyl isomerase</fullName>
        <ecNumber evidence="2">5.2.1.8</ecNumber>
    </recommendedName>
</protein>
<feature type="region of interest" description="Disordered" evidence="6">
    <location>
        <begin position="189"/>
        <end position="247"/>
    </location>
</feature>
<evidence type="ECO:0000313" key="9">
    <source>
        <dbReference type="Proteomes" id="UP001596455"/>
    </source>
</evidence>
<dbReference type="PROSITE" id="PS51257">
    <property type="entry name" value="PROKAR_LIPOPROTEIN"/>
    <property type="match status" value="1"/>
</dbReference>
<comment type="catalytic activity">
    <reaction evidence="1">
        <text>[protein]-peptidylproline (omega=180) = [protein]-peptidylproline (omega=0)</text>
        <dbReference type="Rhea" id="RHEA:16237"/>
        <dbReference type="Rhea" id="RHEA-COMP:10747"/>
        <dbReference type="Rhea" id="RHEA-COMP:10748"/>
        <dbReference type="ChEBI" id="CHEBI:83833"/>
        <dbReference type="ChEBI" id="CHEBI:83834"/>
        <dbReference type="EC" id="5.2.1.8"/>
    </reaction>
</comment>
<feature type="compositionally biased region" description="Gly residues" evidence="6">
    <location>
        <begin position="42"/>
        <end position="54"/>
    </location>
</feature>
<name>A0ABW2Q5Z8_9MICO</name>
<dbReference type="RefSeq" id="WP_382392730.1">
    <property type="nucleotide sequence ID" value="NZ_JBHTCQ010000001.1"/>
</dbReference>
<dbReference type="Proteomes" id="UP001596455">
    <property type="component" value="Unassembled WGS sequence"/>
</dbReference>
<dbReference type="PANTHER" id="PTHR47245">
    <property type="entry name" value="PEPTIDYLPROLYL ISOMERASE"/>
    <property type="match status" value="1"/>
</dbReference>
<evidence type="ECO:0000256" key="5">
    <source>
        <dbReference type="ARBA" id="ARBA00023235"/>
    </source>
</evidence>
<evidence type="ECO:0000256" key="1">
    <source>
        <dbReference type="ARBA" id="ARBA00000971"/>
    </source>
</evidence>
<evidence type="ECO:0000256" key="4">
    <source>
        <dbReference type="ARBA" id="ARBA00023110"/>
    </source>
</evidence>
<reference evidence="9" key="1">
    <citation type="journal article" date="2019" name="Int. J. Syst. Evol. Microbiol.">
        <title>The Global Catalogue of Microorganisms (GCM) 10K type strain sequencing project: providing services to taxonomists for standard genome sequencing and annotation.</title>
        <authorList>
            <consortium name="The Broad Institute Genomics Platform"/>
            <consortium name="The Broad Institute Genome Sequencing Center for Infectious Disease"/>
            <person name="Wu L."/>
            <person name="Ma J."/>
        </authorList>
    </citation>
    <scope>NUCLEOTIDE SEQUENCE [LARGE SCALE GENOMIC DNA]</scope>
    <source>
        <strain evidence="9">JCM 1490</strain>
    </source>
</reference>
<accession>A0ABW2Q5Z8</accession>
<comment type="caution">
    <text evidence="8">The sequence shown here is derived from an EMBL/GenBank/DDBJ whole genome shotgun (WGS) entry which is preliminary data.</text>
</comment>
<keyword evidence="5" id="KW-0413">Isomerase</keyword>
<dbReference type="Gene3D" id="1.10.4030.10">
    <property type="entry name" value="Porin chaperone SurA, peptide-binding domain"/>
    <property type="match status" value="1"/>
</dbReference>
<evidence type="ECO:0000256" key="7">
    <source>
        <dbReference type="SAM" id="SignalP"/>
    </source>
</evidence>
<dbReference type="Pfam" id="PF13624">
    <property type="entry name" value="SurA_N_3"/>
    <property type="match status" value="1"/>
</dbReference>
<evidence type="ECO:0000256" key="2">
    <source>
        <dbReference type="ARBA" id="ARBA00013194"/>
    </source>
</evidence>
<keyword evidence="3 7" id="KW-0732">Signal</keyword>
<dbReference type="InterPro" id="IPR027304">
    <property type="entry name" value="Trigger_fact/SurA_dom_sf"/>
</dbReference>
<proteinExistence type="predicted"/>
<organism evidence="8 9">
    <name type="scientific">Georgenia alba</name>
    <dbReference type="NCBI Taxonomy" id="2233858"/>
    <lineage>
        <taxon>Bacteria</taxon>
        <taxon>Bacillati</taxon>
        <taxon>Actinomycetota</taxon>
        <taxon>Actinomycetes</taxon>
        <taxon>Micrococcales</taxon>
        <taxon>Bogoriellaceae</taxon>
        <taxon>Georgenia</taxon>
    </lineage>
</organism>
<keyword evidence="4" id="KW-0697">Rotamase</keyword>
<dbReference type="PANTHER" id="PTHR47245:SF1">
    <property type="entry name" value="FOLDASE PROTEIN PRSA"/>
    <property type="match status" value="1"/>
</dbReference>
<evidence type="ECO:0000313" key="8">
    <source>
        <dbReference type="EMBL" id="MFC7404899.1"/>
    </source>
</evidence>
<sequence>MRKMSLLGLVAALALGVAACDDAGDEAASPSPEQSTTAPAGPGSGQGGGQGGGQQPQMPEPDLEGVPATVAVVNGEEISREEFASTFQAQLQQAAMQAQMSGQQVDQEQIKQQTVESMVGTELLTQEADSRDYEVTQQDIDGALDEVMQSSGLGSRDELMSAMQQQGMDREEVMDQLETQVEIDKLVAEEGGDTSPSEQELRQLYEQMSAQGQAGGQGGQGGQQVPSFEEMRPQLEQQVRSQKEGQAMQTLVSELRQDADVTVNL</sequence>
<evidence type="ECO:0000256" key="3">
    <source>
        <dbReference type="ARBA" id="ARBA00022729"/>
    </source>
</evidence>
<feature type="signal peptide" evidence="7">
    <location>
        <begin position="1"/>
        <end position="19"/>
    </location>
</feature>
<dbReference type="EMBL" id="JBHTCQ010000001">
    <property type="protein sequence ID" value="MFC7404899.1"/>
    <property type="molecule type" value="Genomic_DNA"/>
</dbReference>
<keyword evidence="9" id="KW-1185">Reference proteome</keyword>
<feature type="chain" id="PRO_5046990427" description="peptidylprolyl isomerase" evidence="7">
    <location>
        <begin position="20"/>
        <end position="265"/>
    </location>
</feature>
<dbReference type="SUPFAM" id="SSF109998">
    <property type="entry name" value="Triger factor/SurA peptide-binding domain-like"/>
    <property type="match status" value="1"/>
</dbReference>
<feature type="region of interest" description="Disordered" evidence="6">
    <location>
        <begin position="23"/>
        <end position="67"/>
    </location>
</feature>
<dbReference type="EC" id="5.2.1.8" evidence="2"/>
<feature type="compositionally biased region" description="Gly residues" evidence="6">
    <location>
        <begin position="213"/>
        <end position="222"/>
    </location>
</feature>